<dbReference type="EMBL" id="DMND01000154">
    <property type="protein sequence ID" value="HAN28339.1"/>
    <property type="molecule type" value="Genomic_DNA"/>
</dbReference>
<comment type="caution">
    <text evidence="2">The sequence shown here is derived from an EMBL/GenBank/DDBJ whole genome shotgun (WGS) entry which is preliminary data.</text>
</comment>
<evidence type="ECO:0000313" key="2">
    <source>
        <dbReference type="EMBL" id="HAN28339.1"/>
    </source>
</evidence>
<protein>
    <recommendedName>
        <fullName evidence="4">Molecular chaperone SurA</fullName>
    </recommendedName>
</protein>
<reference evidence="2 3" key="1">
    <citation type="journal article" date="2018" name="Nat. Biotechnol.">
        <title>A standardized bacterial taxonomy based on genome phylogeny substantially revises the tree of life.</title>
        <authorList>
            <person name="Parks D.H."/>
            <person name="Chuvochina M."/>
            <person name="Waite D.W."/>
            <person name="Rinke C."/>
            <person name="Skarshewski A."/>
            <person name="Chaumeil P.A."/>
            <person name="Hugenholtz P."/>
        </authorList>
    </citation>
    <scope>NUCLEOTIDE SEQUENCE [LARGE SCALE GENOMIC DNA]</scope>
    <source>
        <strain evidence="2">UBA9158</strain>
    </source>
</reference>
<gene>
    <name evidence="2" type="ORF">DCP75_11585</name>
</gene>
<feature type="chain" id="PRO_5017702761" description="Molecular chaperone SurA" evidence="1">
    <location>
        <begin position="26"/>
        <end position="93"/>
    </location>
</feature>
<dbReference type="AlphaFoldDB" id="A0A3C1KNQ8"/>
<evidence type="ECO:0000313" key="3">
    <source>
        <dbReference type="Proteomes" id="UP000259273"/>
    </source>
</evidence>
<accession>A0A3C1KNQ8</accession>
<proteinExistence type="predicted"/>
<dbReference type="Proteomes" id="UP000259273">
    <property type="component" value="Unassembled WGS sequence"/>
</dbReference>
<name>A0A3C1KNQ8_9GAMM</name>
<sequence>MKTLAATARLGTLALTFALGSTAFAQTAEQEGRLLLAMNETVATAEWQPAVRAEEQAQAEAVERELAVSAEAISRKLDEQLKARLSRKLDMAI</sequence>
<organism evidence="2 3">
    <name type="scientific">Haliea salexigens</name>
    <dbReference type="NCBI Taxonomy" id="287487"/>
    <lineage>
        <taxon>Bacteria</taxon>
        <taxon>Pseudomonadati</taxon>
        <taxon>Pseudomonadota</taxon>
        <taxon>Gammaproteobacteria</taxon>
        <taxon>Cellvibrionales</taxon>
        <taxon>Halieaceae</taxon>
        <taxon>Haliea</taxon>
    </lineage>
</organism>
<evidence type="ECO:0000256" key="1">
    <source>
        <dbReference type="SAM" id="SignalP"/>
    </source>
</evidence>
<dbReference type="STRING" id="1121937.GCA_000423125_00813"/>
<feature type="signal peptide" evidence="1">
    <location>
        <begin position="1"/>
        <end position="25"/>
    </location>
</feature>
<keyword evidence="1" id="KW-0732">Signal</keyword>
<evidence type="ECO:0008006" key="4">
    <source>
        <dbReference type="Google" id="ProtNLM"/>
    </source>
</evidence>